<evidence type="ECO:0000313" key="10">
    <source>
        <dbReference type="EMBL" id="KAF0039345.1"/>
    </source>
</evidence>
<evidence type="ECO:0000256" key="2">
    <source>
        <dbReference type="ARBA" id="ARBA00012417"/>
    </source>
</evidence>
<comment type="caution">
    <text evidence="10">The sequence shown here is derived from an EMBL/GenBank/DDBJ whole genome shotgun (WGS) entry which is preliminary data.</text>
</comment>
<organism evidence="10 11">
    <name type="scientific">Scophthalmus maximus</name>
    <name type="common">Turbot</name>
    <name type="synonym">Psetta maxima</name>
    <dbReference type="NCBI Taxonomy" id="52904"/>
    <lineage>
        <taxon>Eukaryota</taxon>
        <taxon>Metazoa</taxon>
        <taxon>Chordata</taxon>
        <taxon>Craniata</taxon>
        <taxon>Vertebrata</taxon>
        <taxon>Euteleostomi</taxon>
        <taxon>Actinopterygii</taxon>
        <taxon>Neopterygii</taxon>
        <taxon>Teleostei</taxon>
        <taxon>Neoteleostei</taxon>
        <taxon>Acanthomorphata</taxon>
        <taxon>Carangaria</taxon>
        <taxon>Pleuronectiformes</taxon>
        <taxon>Pleuronectoidei</taxon>
        <taxon>Scophthalmidae</taxon>
        <taxon>Scophthalmus</taxon>
    </lineage>
</organism>
<dbReference type="GO" id="GO:0003887">
    <property type="term" value="F:DNA-directed DNA polymerase activity"/>
    <property type="evidence" value="ECO:0007669"/>
    <property type="project" value="UniProtKB-KW"/>
</dbReference>
<dbReference type="Pfam" id="PF03175">
    <property type="entry name" value="DNA_pol_B_2"/>
    <property type="match status" value="1"/>
</dbReference>
<evidence type="ECO:0000256" key="3">
    <source>
        <dbReference type="ARBA" id="ARBA00022679"/>
    </source>
</evidence>
<keyword evidence="3" id="KW-0808">Transferase</keyword>
<dbReference type="GO" id="GO:0003677">
    <property type="term" value="F:DNA binding"/>
    <property type="evidence" value="ECO:0007669"/>
    <property type="project" value="UniProtKB-KW"/>
</dbReference>
<dbReference type="EMBL" id="VEVO01000007">
    <property type="protein sequence ID" value="KAF0039345.1"/>
    <property type="molecule type" value="Genomic_DNA"/>
</dbReference>
<evidence type="ECO:0000313" key="11">
    <source>
        <dbReference type="Proteomes" id="UP000438429"/>
    </source>
</evidence>
<dbReference type="GO" id="GO:0006260">
    <property type="term" value="P:DNA replication"/>
    <property type="evidence" value="ECO:0007669"/>
    <property type="project" value="UniProtKB-KW"/>
</dbReference>
<dbReference type="EC" id="2.7.7.7" evidence="2"/>
<keyword evidence="5" id="KW-0235">DNA replication</keyword>
<dbReference type="AlphaFoldDB" id="A0A6A4T2M4"/>
<dbReference type="GO" id="GO:0000166">
    <property type="term" value="F:nucleotide binding"/>
    <property type="evidence" value="ECO:0007669"/>
    <property type="project" value="InterPro"/>
</dbReference>
<evidence type="ECO:0000256" key="6">
    <source>
        <dbReference type="ARBA" id="ARBA00022932"/>
    </source>
</evidence>
<keyword evidence="7" id="KW-0238">DNA-binding</keyword>
<accession>A0A6A4T2M4</accession>
<proteinExistence type="inferred from homology"/>
<protein>
    <recommendedName>
        <fullName evidence="2">DNA-directed DNA polymerase</fullName>
        <ecNumber evidence="2">2.7.7.7</ecNumber>
    </recommendedName>
</protein>
<reference evidence="10 11" key="1">
    <citation type="submission" date="2019-06" db="EMBL/GenBank/DDBJ databases">
        <title>Draft genomes of female and male turbot (Scophthalmus maximus).</title>
        <authorList>
            <person name="Xu H."/>
            <person name="Xu X.-W."/>
            <person name="Shao C."/>
            <person name="Chen S."/>
        </authorList>
    </citation>
    <scope>NUCLEOTIDE SEQUENCE [LARGE SCALE GENOMIC DNA]</scope>
    <source>
        <strain evidence="10">Ysfricsl-2016a</strain>
        <tissue evidence="10">Blood</tissue>
    </source>
</reference>
<comment type="catalytic activity">
    <reaction evidence="8">
        <text>DNA(n) + a 2'-deoxyribonucleoside 5'-triphosphate = DNA(n+1) + diphosphate</text>
        <dbReference type="Rhea" id="RHEA:22508"/>
        <dbReference type="Rhea" id="RHEA-COMP:17339"/>
        <dbReference type="Rhea" id="RHEA-COMP:17340"/>
        <dbReference type="ChEBI" id="CHEBI:33019"/>
        <dbReference type="ChEBI" id="CHEBI:61560"/>
        <dbReference type="ChEBI" id="CHEBI:173112"/>
        <dbReference type="EC" id="2.7.7.7"/>
    </reaction>
</comment>
<sequence>MDLNITDMCDPFFAINRAIAQIEANQHEQPDNQINPSKEPMNANNIVNVQHLDFYDFYNALNNLQNQQVDAAHQESSTIRRKRFNNVEIVQPFDNVRREEELNYAEYYSRVMGDEGDRDLLNSFIDRIVESNMTVSVNSNLHVVAQIIRNPHGAGKRLLAETLDSKILKKKRRFLYVVENEHNSLCFGMNVAHLLNPNITDNEALTIGKRMQNSAGMSDDTAVTVIDILKFEAQLNCKIVVLFRTDAKRNLSKFETDSPRKDDTLFLFLNENHYYGIISEKAFLGCKNTTKYVDSLSFLTMHLADMPKALGFEDAVKGFFPHGFSSENTLNYVGPHPPPQTYGLERMSGNGKREFETWYETVRHGTFHFKNEAVRYCQYDVDILFEACCIFRKGYIGETGVDPFSCVTIASACMKVFRKSFLAANTLAIPSPDNYRRHFKSFSNVSIQWLE</sequence>
<name>A0A6A4T2M4_SCOMX</name>
<evidence type="ECO:0000256" key="7">
    <source>
        <dbReference type="ARBA" id="ARBA00023125"/>
    </source>
</evidence>
<dbReference type="InterPro" id="IPR004868">
    <property type="entry name" value="DNA-dir_DNA_pol_B_mt/vir"/>
</dbReference>
<comment type="similarity">
    <text evidence="1">Belongs to the DNA polymerase type-B family.</text>
</comment>
<evidence type="ECO:0000256" key="8">
    <source>
        <dbReference type="ARBA" id="ARBA00049244"/>
    </source>
</evidence>
<evidence type="ECO:0000256" key="1">
    <source>
        <dbReference type="ARBA" id="ARBA00005755"/>
    </source>
</evidence>
<dbReference type="Proteomes" id="UP000438429">
    <property type="component" value="Unassembled WGS sequence"/>
</dbReference>
<dbReference type="PANTHER" id="PTHR33568">
    <property type="entry name" value="DNA POLYMERASE"/>
    <property type="match status" value="1"/>
</dbReference>
<gene>
    <name evidence="10" type="ORF">F2P81_007580</name>
</gene>
<dbReference type="InterPro" id="IPR012337">
    <property type="entry name" value="RNaseH-like_sf"/>
</dbReference>
<evidence type="ECO:0000256" key="5">
    <source>
        <dbReference type="ARBA" id="ARBA00022705"/>
    </source>
</evidence>
<dbReference type="PANTHER" id="PTHR33568:SF3">
    <property type="entry name" value="DNA-DIRECTED DNA POLYMERASE"/>
    <property type="match status" value="1"/>
</dbReference>
<feature type="domain" description="DNA-directed DNA polymerase family B mitochondria/virus" evidence="9">
    <location>
        <begin position="289"/>
        <end position="433"/>
    </location>
</feature>
<keyword evidence="6" id="KW-0239">DNA-directed DNA polymerase</keyword>
<keyword evidence="4" id="KW-0548">Nucleotidyltransferase</keyword>
<dbReference type="SUPFAM" id="SSF53098">
    <property type="entry name" value="Ribonuclease H-like"/>
    <property type="match status" value="1"/>
</dbReference>
<evidence type="ECO:0000256" key="4">
    <source>
        <dbReference type="ARBA" id="ARBA00022695"/>
    </source>
</evidence>
<evidence type="ECO:0000259" key="9">
    <source>
        <dbReference type="Pfam" id="PF03175"/>
    </source>
</evidence>